<proteinExistence type="predicted"/>
<sequence length="109" mass="11131">MTRDRSLDDFVGGGEGEESDGSDPTEGDDSKADSADRADGAGGDAGDDSGTTPDSAATESAAPTTDAVDPAVGTYRWDPDGVACAACGETVHRLWLDDGGQVCEECKEW</sequence>
<comment type="caution">
    <text evidence="3">The sequence shown here is derived from an EMBL/GenBank/DDBJ whole genome shotgun (WGS) entry which is preliminary data.</text>
</comment>
<dbReference type="InterPro" id="IPR055995">
    <property type="entry name" value="DUF7573"/>
</dbReference>
<evidence type="ECO:0000313" key="3">
    <source>
        <dbReference type="EMBL" id="MDS0294020.1"/>
    </source>
</evidence>
<feature type="compositionally biased region" description="Acidic residues" evidence="1">
    <location>
        <begin position="15"/>
        <end position="27"/>
    </location>
</feature>
<feature type="compositionally biased region" description="Basic and acidic residues" evidence="1">
    <location>
        <begin position="28"/>
        <end position="39"/>
    </location>
</feature>
<dbReference type="RefSeq" id="WP_310927873.1">
    <property type="nucleotide sequence ID" value="NZ_JAMQOQ010000002.1"/>
</dbReference>
<protein>
    <recommendedName>
        <fullName evidence="2">DUF7573 domain-containing protein</fullName>
    </recommendedName>
</protein>
<dbReference type="Pfam" id="PF24458">
    <property type="entry name" value="DUF7573"/>
    <property type="match status" value="1"/>
</dbReference>
<feature type="compositionally biased region" description="Polar residues" evidence="1">
    <location>
        <begin position="51"/>
        <end position="63"/>
    </location>
</feature>
<dbReference type="EMBL" id="JAMQOQ010000002">
    <property type="protein sequence ID" value="MDS0294020.1"/>
    <property type="molecule type" value="Genomic_DNA"/>
</dbReference>
<evidence type="ECO:0000259" key="2">
    <source>
        <dbReference type="Pfam" id="PF24458"/>
    </source>
</evidence>
<dbReference type="Proteomes" id="UP001254813">
    <property type="component" value="Unassembled WGS sequence"/>
</dbReference>
<accession>A0ABU2FZR3</accession>
<keyword evidence="4" id="KW-1185">Reference proteome</keyword>
<evidence type="ECO:0000313" key="4">
    <source>
        <dbReference type="Proteomes" id="UP001254813"/>
    </source>
</evidence>
<organism evidence="3 4">
    <name type="scientific">Halogeometricum luteum</name>
    <dbReference type="NCBI Taxonomy" id="2950537"/>
    <lineage>
        <taxon>Archaea</taxon>
        <taxon>Methanobacteriati</taxon>
        <taxon>Methanobacteriota</taxon>
        <taxon>Stenosarchaea group</taxon>
        <taxon>Halobacteria</taxon>
        <taxon>Halobacteriales</taxon>
        <taxon>Haloferacaceae</taxon>
        <taxon>Halogeometricum</taxon>
    </lineage>
</organism>
<reference evidence="3 4" key="1">
    <citation type="submission" date="2022-06" db="EMBL/GenBank/DDBJ databases">
        <title>Halogeometricum sp. a new haloarchaeum isolate from saline soil.</title>
        <authorList>
            <person name="Strakova D."/>
            <person name="Galisteo C."/>
            <person name="Sanchez-Porro C."/>
            <person name="Ventosa A."/>
        </authorList>
    </citation>
    <scope>NUCLEOTIDE SEQUENCE [LARGE SCALE GENOMIC DNA]</scope>
    <source>
        <strain evidence="4">S3BR25-2</strain>
    </source>
</reference>
<feature type="domain" description="DUF7573" evidence="2">
    <location>
        <begin position="71"/>
        <end position="109"/>
    </location>
</feature>
<evidence type="ECO:0000256" key="1">
    <source>
        <dbReference type="SAM" id="MobiDB-lite"/>
    </source>
</evidence>
<feature type="region of interest" description="Disordered" evidence="1">
    <location>
        <begin position="1"/>
        <end position="73"/>
    </location>
</feature>
<gene>
    <name evidence="3" type="ORF">NDI79_07535</name>
</gene>
<name>A0ABU2FZR3_9EURY</name>